<evidence type="ECO:0000256" key="4">
    <source>
        <dbReference type="ARBA" id="ARBA00023136"/>
    </source>
</evidence>
<keyword evidence="3 5" id="KW-1133">Transmembrane helix</keyword>
<evidence type="ECO:0000256" key="1">
    <source>
        <dbReference type="ARBA" id="ARBA00004141"/>
    </source>
</evidence>
<feature type="non-terminal residue" evidence="7">
    <location>
        <position position="356"/>
    </location>
</feature>
<dbReference type="AlphaFoldDB" id="A0A382DXM1"/>
<protein>
    <recommendedName>
        <fullName evidence="6">SLC26A/SulP transporter domain-containing protein</fullName>
    </recommendedName>
</protein>
<feature type="transmembrane region" description="Helical" evidence="5">
    <location>
        <begin position="61"/>
        <end position="82"/>
    </location>
</feature>
<keyword evidence="2 5" id="KW-0812">Transmembrane</keyword>
<dbReference type="InterPro" id="IPR011547">
    <property type="entry name" value="SLC26A/SulP_dom"/>
</dbReference>
<feature type="transmembrane region" description="Helical" evidence="5">
    <location>
        <begin position="12"/>
        <end position="29"/>
    </location>
</feature>
<comment type="subcellular location">
    <subcellularLocation>
        <location evidence="1">Membrane</location>
        <topology evidence="1">Multi-pass membrane protein</topology>
    </subcellularLocation>
</comment>
<feature type="transmembrane region" description="Helical" evidence="5">
    <location>
        <begin position="201"/>
        <end position="223"/>
    </location>
</feature>
<evidence type="ECO:0000256" key="3">
    <source>
        <dbReference type="ARBA" id="ARBA00022989"/>
    </source>
</evidence>
<dbReference type="GO" id="GO:0055085">
    <property type="term" value="P:transmembrane transport"/>
    <property type="evidence" value="ECO:0007669"/>
    <property type="project" value="InterPro"/>
</dbReference>
<evidence type="ECO:0000259" key="6">
    <source>
        <dbReference type="Pfam" id="PF00916"/>
    </source>
</evidence>
<feature type="transmembrane region" description="Helical" evidence="5">
    <location>
        <begin position="94"/>
        <end position="118"/>
    </location>
</feature>
<evidence type="ECO:0000256" key="5">
    <source>
        <dbReference type="SAM" id="Phobius"/>
    </source>
</evidence>
<feature type="transmembrane region" description="Helical" evidence="5">
    <location>
        <begin position="138"/>
        <end position="156"/>
    </location>
</feature>
<organism evidence="7">
    <name type="scientific">marine metagenome</name>
    <dbReference type="NCBI Taxonomy" id="408172"/>
    <lineage>
        <taxon>unclassified sequences</taxon>
        <taxon>metagenomes</taxon>
        <taxon>ecological metagenomes</taxon>
    </lineage>
</organism>
<gene>
    <name evidence="7" type="ORF">METZ01_LOCUS196002</name>
</gene>
<dbReference type="InterPro" id="IPR001902">
    <property type="entry name" value="SLC26A/SulP_fam"/>
</dbReference>
<sequence>MAYAELAGLPARHGLFAAAVGPLAAALFVSSPFLQTGPVAITALMTFGALLPLAAPGSPEYVGAAALLALVVGIVGALAGVLKTGWISYLMSRPMLDGFVSGAALLIICSQIPGVLGIEASGDGVLSRAIWALVRPADWEWTSSGLAMLTLLIVMGARRLNPVVPGVLIATVMGLWFSLITDYSGARLGDINAGVPRLAIALPWSVLPALVLPGIVIAVVGFAEAASISRIYATKERIRWNADDEFVGQGAANVAASLFGGFPIGGSFSRSGLNYLSGARTRWSGAVTGMVLLAFLPFAYILSSLPSSVLSAIVIAAVVPLIRIRHLVSLWSIARPQAVVGWITFWLTIILSPKVE</sequence>
<feature type="transmembrane region" description="Helical" evidence="5">
    <location>
        <begin position="338"/>
        <end position="355"/>
    </location>
</feature>
<reference evidence="7" key="1">
    <citation type="submission" date="2018-05" db="EMBL/GenBank/DDBJ databases">
        <authorList>
            <person name="Lanie J.A."/>
            <person name="Ng W.-L."/>
            <person name="Kazmierczak K.M."/>
            <person name="Andrzejewski T.M."/>
            <person name="Davidsen T.M."/>
            <person name="Wayne K.J."/>
            <person name="Tettelin H."/>
            <person name="Glass J.I."/>
            <person name="Rusch D."/>
            <person name="Podicherti R."/>
            <person name="Tsui H.-C.T."/>
            <person name="Winkler M.E."/>
        </authorList>
    </citation>
    <scope>NUCLEOTIDE SEQUENCE</scope>
</reference>
<dbReference type="GO" id="GO:0016020">
    <property type="term" value="C:membrane"/>
    <property type="evidence" value="ECO:0007669"/>
    <property type="project" value="UniProtKB-SubCell"/>
</dbReference>
<name>A0A382DXM1_9ZZZZ</name>
<accession>A0A382DXM1</accession>
<dbReference type="PANTHER" id="PTHR11814">
    <property type="entry name" value="SULFATE TRANSPORTER"/>
    <property type="match status" value="1"/>
</dbReference>
<feature type="transmembrane region" description="Helical" evidence="5">
    <location>
        <begin position="163"/>
        <end position="181"/>
    </location>
</feature>
<keyword evidence="4 5" id="KW-0472">Membrane</keyword>
<feature type="domain" description="SLC26A/SulP transporter" evidence="6">
    <location>
        <begin position="1"/>
        <end position="340"/>
    </location>
</feature>
<dbReference type="EMBL" id="UINC01041621">
    <property type="protein sequence ID" value="SVB43148.1"/>
    <property type="molecule type" value="Genomic_DNA"/>
</dbReference>
<feature type="transmembrane region" description="Helical" evidence="5">
    <location>
        <begin position="36"/>
        <end position="55"/>
    </location>
</feature>
<feature type="transmembrane region" description="Helical" evidence="5">
    <location>
        <begin position="308"/>
        <end position="326"/>
    </location>
</feature>
<proteinExistence type="predicted"/>
<evidence type="ECO:0000313" key="7">
    <source>
        <dbReference type="EMBL" id="SVB43148.1"/>
    </source>
</evidence>
<dbReference type="Pfam" id="PF00916">
    <property type="entry name" value="Sulfate_transp"/>
    <property type="match status" value="1"/>
</dbReference>
<evidence type="ECO:0000256" key="2">
    <source>
        <dbReference type="ARBA" id="ARBA00022692"/>
    </source>
</evidence>